<dbReference type="Gene3D" id="1.10.8.60">
    <property type="match status" value="1"/>
</dbReference>
<proteinExistence type="predicted"/>
<gene>
    <name evidence="1" type="ORF">Tci_930658</name>
</gene>
<dbReference type="EMBL" id="BKCJ011856040">
    <property type="protein sequence ID" value="GFD58689.1"/>
    <property type="molecule type" value="Genomic_DNA"/>
</dbReference>
<organism evidence="1">
    <name type="scientific">Tanacetum cinerariifolium</name>
    <name type="common">Dalmatian daisy</name>
    <name type="synonym">Chrysanthemum cinerariifolium</name>
    <dbReference type="NCBI Taxonomy" id="118510"/>
    <lineage>
        <taxon>Eukaryota</taxon>
        <taxon>Viridiplantae</taxon>
        <taxon>Streptophyta</taxon>
        <taxon>Embryophyta</taxon>
        <taxon>Tracheophyta</taxon>
        <taxon>Spermatophyta</taxon>
        <taxon>Magnoliopsida</taxon>
        <taxon>eudicotyledons</taxon>
        <taxon>Gunneridae</taxon>
        <taxon>Pentapetalae</taxon>
        <taxon>asterids</taxon>
        <taxon>campanulids</taxon>
        <taxon>Asterales</taxon>
        <taxon>Asteraceae</taxon>
        <taxon>Asteroideae</taxon>
        <taxon>Anthemideae</taxon>
        <taxon>Anthemidinae</taxon>
        <taxon>Tanacetum</taxon>
    </lineage>
</organism>
<protein>
    <submittedName>
        <fullName evidence="1">Cell division cycle protein 48 homolog</fullName>
    </submittedName>
</protein>
<accession>A0A699XG56</accession>
<evidence type="ECO:0000313" key="1">
    <source>
        <dbReference type="EMBL" id="GFD58689.1"/>
    </source>
</evidence>
<feature type="non-terminal residue" evidence="1">
    <location>
        <position position="1"/>
    </location>
</feature>
<comment type="caution">
    <text evidence="1">The sequence shown here is derived from an EMBL/GenBank/DDBJ whole genome shotgun (WGS) entry which is preliminary data.</text>
</comment>
<dbReference type="GO" id="GO:0051301">
    <property type="term" value="P:cell division"/>
    <property type="evidence" value="ECO:0007669"/>
    <property type="project" value="UniProtKB-KW"/>
</dbReference>
<dbReference type="AlphaFoldDB" id="A0A699XG56"/>
<reference evidence="1" key="1">
    <citation type="journal article" date="2019" name="Sci. Rep.">
        <title>Draft genome of Tanacetum cinerariifolium, the natural source of mosquito coil.</title>
        <authorList>
            <person name="Yamashiro T."/>
            <person name="Shiraishi A."/>
            <person name="Satake H."/>
            <person name="Nakayama K."/>
        </authorList>
    </citation>
    <scope>NUCLEOTIDE SEQUENCE</scope>
</reference>
<keyword evidence="1" id="KW-0131">Cell cycle</keyword>
<keyword evidence="1" id="KW-0132">Cell division</keyword>
<sequence>GVPDEVGRLEVLCIQTKNMKLSDDVNLEMVSKETHATLVQILLLCVLNLHSNVSVTR</sequence>
<name>A0A699XG56_TANCI</name>